<proteinExistence type="predicted"/>
<protein>
    <submittedName>
        <fullName evidence="1">Cryptochrome/photolyase family protein</fullName>
    </submittedName>
</protein>
<evidence type="ECO:0000313" key="1">
    <source>
        <dbReference type="EMBL" id="MEJ7137025.1"/>
    </source>
</evidence>
<gene>
    <name evidence="1" type="ORF">RV045_01090</name>
</gene>
<accession>A0ACC6NYI7</accession>
<sequence>MSESAPAPAHTLRLVLGDQLDPLHPWFEAVDAGVVYTLMEVRQETDYVLHHAQKILAIFAAMRDFARHLREGGHRVRYVALDDSSNRHDIPANLVALAAHYGVRHIEWQNPDEWRLDQQLQNWAAQDHGYPAKAVDSAHFLTGRHDMAAIFKGRKQWLMEHFYRQQRRRLGLLMTPDGQPEGGQWNFDADNRKPWRGTPPEPPDARPVHDHSALWAVLQRSGVASMGEAQADQVRWPVNRAEALALLDAFITHALPHFGDFEDAISERAPRLFHSLLSFALNVKMLRPLEVVQRAEAAYRAGAAPLAAVEGFIRQIIGWREYVRGIYWAHMPGYDTRNALQHERPLPAWFWSGDTKMRCLQQAIGQSLRTAHAHHIQRLMVIGNFALLAGLDPQALHRWYLGVYIDAFEWVELPNTLGMSQWADGGLIATKPYVSSAAYLQRMGDSCSSCAYRAKEKTGPSACPFNALYWDFFARHEGRLRGNPRLALVYRQLDRLPGADVQALREQAQTHLNRLETL</sequence>
<keyword evidence="2" id="KW-1185">Reference proteome</keyword>
<organism evidence="1 2">
    <name type="scientific">Amphibiibacter pelophylacis</name>
    <dbReference type="NCBI Taxonomy" id="1799477"/>
    <lineage>
        <taxon>Bacteria</taxon>
        <taxon>Pseudomonadati</taxon>
        <taxon>Pseudomonadota</taxon>
        <taxon>Betaproteobacteria</taxon>
        <taxon>Burkholderiales</taxon>
        <taxon>Sphaerotilaceae</taxon>
        <taxon>Amphibiibacter</taxon>
    </lineage>
</organism>
<reference evidence="1" key="1">
    <citation type="submission" date="2023-10" db="EMBL/GenBank/DDBJ databases">
        <title>Amphibacter perezi, gen. nov., sp. nov. a novel taxa of the family Comamonadaceae, class Betaproteobacteria isolated from the skin microbiota of Pelophylax perezi from different populations.</title>
        <authorList>
            <person name="Costa S."/>
            <person name="Proenca D.N."/>
            <person name="Lopes I."/>
            <person name="Morais P.V."/>
        </authorList>
    </citation>
    <scope>NUCLEOTIDE SEQUENCE</scope>
    <source>
        <strain evidence="1">SL12-8</strain>
    </source>
</reference>
<comment type="caution">
    <text evidence="1">The sequence shown here is derived from an EMBL/GenBank/DDBJ whole genome shotgun (WGS) entry which is preliminary data.</text>
</comment>
<dbReference type="EMBL" id="JAWDIE010000001">
    <property type="protein sequence ID" value="MEJ7137025.1"/>
    <property type="molecule type" value="Genomic_DNA"/>
</dbReference>
<name>A0ACC6NYI7_9BURK</name>
<evidence type="ECO:0000313" key="2">
    <source>
        <dbReference type="Proteomes" id="UP001364695"/>
    </source>
</evidence>
<dbReference type="Proteomes" id="UP001364695">
    <property type="component" value="Unassembled WGS sequence"/>
</dbReference>